<evidence type="ECO:0000256" key="1">
    <source>
        <dbReference type="SAM" id="SignalP"/>
    </source>
</evidence>
<dbReference type="InterPro" id="IPR028082">
    <property type="entry name" value="Peripla_BP_I"/>
</dbReference>
<organism evidence="2 4">
    <name type="scientific">Ensifer adhaerens</name>
    <name type="common">Sinorhizobium morelense</name>
    <dbReference type="NCBI Taxonomy" id="106592"/>
    <lineage>
        <taxon>Bacteria</taxon>
        <taxon>Pseudomonadati</taxon>
        <taxon>Pseudomonadota</taxon>
        <taxon>Alphaproteobacteria</taxon>
        <taxon>Hyphomicrobiales</taxon>
        <taxon>Rhizobiaceae</taxon>
        <taxon>Sinorhizobium/Ensifer group</taxon>
        <taxon>Ensifer</taxon>
    </lineage>
</organism>
<protein>
    <submittedName>
        <fullName evidence="2">ABC transporter substrate-binding protein</fullName>
    </submittedName>
</protein>
<dbReference type="CDD" id="cd06325">
    <property type="entry name" value="PBP1_ABC_unchar_transporter"/>
    <property type="match status" value="1"/>
</dbReference>
<feature type="chain" id="PRO_5040307038" evidence="1">
    <location>
        <begin position="27"/>
        <end position="329"/>
    </location>
</feature>
<sequence length="329" mass="34037">MSRLKSTWLSGLVVAGAMAWGLGAAAADPIRIGIANFGEHPQLNASIAGFKKALAENGFVEGKDVVYTESHTNFDASLVPQMIAKLQAEQPKLVYTITTPVSQIAKKALAGSGIPVVFSAVTDPVAAKLVPSWEAGDDGMTGATDLQDVAAVMAFTHKLLPNAKRFGVPYNPGEANDQALLDKIKEAAPDAGFEVVEVGVDNVNDIQQRIASFAGKADVIYTPASNLLQPAIGAVSAAARQAQIPIVNSDDGAVRDGVVPASFAVNYEQVGVNAGKIAAQILKGADPKTIAPSRPAYEDHAPLISKKAAAAFGIEVPAALATECNCVVD</sequence>
<dbReference type="RefSeq" id="WP_034796266.1">
    <property type="nucleotide sequence ID" value="NZ_CP015882.1"/>
</dbReference>
<dbReference type="SUPFAM" id="SSF53822">
    <property type="entry name" value="Periplasmic binding protein-like I"/>
    <property type="match status" value="1"/>
</dbReference>
<gene>
    <name evidence="2" type="ORF">NE863_30090</name>
    <name evidence="3" type="ORF">P4B07_32910</name>
</gene>
<keyword evidence="5" id="KW-1185">Reference proteome</keyword>
<dbReference type="GeneID" id="29522637"/>
<reference evidence="3 5" key="2">
    <citation type="submission" date="2023-03" db="EMBL/GenBank/DDBJ databases">
        <title>Comparative genome and transcriptome analysis combination mining strategies for increasing vitamin B12 production of Ensifer adhaerens strain.</title>
        <authorList>
            <person name="Yongheng L."/>
        </authorList>
    </citation>
    <scope>NUCLEOTIDE SEQUENCE [LARGE SCALE GENOMIC DNA]</scope>
    <source>
        <strain evidence="3 5">Casida A-T305</strain>
        <plasmid evidence="3 5">unnamedB</plasmid>
    </source>
</reference>
<dbReference type="InterPro" id="IPR007487">
    <property type="entry name" value="ABC_transpt-TYRBP-like"/>
</dbReference>
<keyword evidence="2" id="KW-0614">Plasmid</keyword>
<name>A0A9Q9DDV6_ENSAD</name>
<accession>A0A9Q9DDV6</accession>
<evidence type="ECO:0000313" key="5">
    <source>
        <dbReference type="Proteomes" id="UP001214094"/>
    </source>
</evidence>
<evidence type="ECO:0000313" key="3">
    <source>
        <dbReference type="EMBL" id="WFP94607.1"/>
    </source>
</evidence>
<evidence type="ECO:0000313" key="2">
    <source>
        <dbReference type="EMBL" id="USJ28103.1"/>
    </source>
</evidence>
<dbReference type="AlphaFoldDB" id="A0A9Q9DDV6"/>
<geneLocation type="plasmid" evidence="3 5">
    <name>unnamedB</name>
</geneLocation>
<reference evidence="2" key="1">
    <citation type="submission" date="2022-06" db="EMBL/GenBank/DDBJ databases">
        <title>Physiological and biochemical characterization and genomic elucidation of a strain of the genus Ensifer adhaerens M8 that combines arsenic oxidation and chromium reduction.</title>
        <authorList>
            <person name="Li X."/>
            <person name="Yu c."/>
        </authorList>
    </citation>
    <scope>NUCLEOTIDE SEQUENCE</scope>
    <source>
        <strain evidence="2">M8</strain>
        <plasmid evidence="2">pB</plasmid>
    </source>
</reference>
<dbReference type="Proteomes" id="UP001214094">
    <property type="component" value="Plasmid unnamedB"/>
</dbReference>
<dbReference type="Proteomes" id="UP001055460">
    <property type="component" value="Plasmid pB"/>
</dbReference>
<evidence type="ECO:0000313" key="4">
    <source>
        <dbReference type="Proteomes" id="UP001055460"/>
    </source>
</evidence>
<dbReference type="Pfam" id="PF04392">
    <property type="entry name" value="ABC_sub_bind"/>
    <property type="match status" value="1"/>
</dbReference>
<dbReference type="PANTHER" id="PTHR35271">
    <property type="entry name" value="ABC TRANSPORTER, SUBSTRATE-BINDING LIPOPROTEIN-RELATED"/>
    <property type="match status" value="1"/>
</dbReference>
<geneLocation type="plasmid" evidence="2 4">
    <name>pB</name>
</geneLocation>
<keyword evidence="1" id="KW-0732">Signal</keyword>
<dbReference type="EMBL" id="CP121310">
    <property type="protein sequence ID" value="WFP94607.1"/>
    <property type="molecule type" value="Genomic_DNA"/>
</dbReference>
<dbReference type="PANTHER" id="PTHR35271:SF1">
    <property type="entry name" value="ABC TRANSPORTER, SUBSTRATE-BINDING LIPOPROTEIN"/>
    <property type="match status" value="1"/>
</dbReference>
<proteinExistence type="predicted"/>
<dbReference type="Gene3D" id="3.40.50.2300">
    <property type="match status" value="2"/>
</dbReference>
<dbReference type="EMBL" id="CP098809">
    <property type="protein sequence ID" value="USJ28103.1"/>
    <property type="molecule type" value="Genomic_DNA"/>
</dbReference>
<dbReference type="KEGG" id="eah:FA04_32415"/>
<feature type="signal peptide" evidence="1">
    <location>
        <begin position="1"/>
        <end position="26"/>
    </location>
</feature>